<name>A0A4V2UP96_9PROT</name>
<evidence type="ECO:0000256" key="1">
    <source>
        <dbReference type="ARBA" id="ARBA00000385"/>
    </source>
</evidence>
<comment type="function">
    <text evidence="5">Responsible for synthesis of pseudouridine from uracil-55 in the psi GC loop of transfer RNAs.</text>
</comment>
<dbReference type="InterPro" id="IPR014780">
    <property type="entry name" value="tRNA_psdUridine_synth_TruB"/>
</dbReference>
<dbReference type="AlphaFoldDB" id="A0A4V2UP96"/>
<dbReference type="RefSeq" id="WP_132937775.1">
    <property type="nucleotide sequence ID" value="NZ_CP119676.1"/>
</dbReference>
<dbReference type="Gene3D" id="3.30.2350.10">
    <property type="entry name" value="Pseudouridine synthase"/>
    <property type="match status" value="1"/>
</dbReference>
<dbReference type="Pfam" id="PF16198">
    <property type="entry name" value="TruB_C_2"/>
    <property type="match status" value="1"/>
</dbReference>
<evidence type="ECO:0000256" key="3">
    <source>
        <dbReference type="ARBA" id="ARBA00022694"/>
    </source>
</evidence>
<dbReference type="SUPFAM" id="SSF55120">
    <property type="entry name" value="Pseudouridine synthase"/>
    <property type="match status" value="1"/>
</dbReference>
<dbReference type="PANTHER" id="PTHR13767:SF2">
    <property type="entry name" value="PSEUDOURIDYLATE SYNTHASE TRUB1"/>
    <property type="match status" value="1"/>
</dbReference>
<dbReference type="Proteomes" id="UP000295304">
    <property type="component" value="Unassembled WGS sequence"/>
</dbReference>
<dbReference type="GO" id="GO:0003723">
    <property type="term" value="F:RNA binding"/>
    <property type="evidence" value="ECO:0007669"/>
    <property type="project" value="InterPro"/>
</dbReference>
<protein>
    <recommendedName>
        <fullName evidence="5">tRNA pseudouridine synthase B</fullName>
        <ecNumber evidence="5">5.4.99.25</ecNumber>
    </recommendedName>
    <alternativeName>
        <fullName evidence="5">tRNA pseudouridine(55) synthase</fullName>
        <shortName evidence="5">Psi55 synthase</shortName>
    </alternativeName>
    <alternativeName>
        <fullName evidence="5">tRNA pseudouridylate synthase</fullName>
    </alternativeName>
    <alternativeName>
        <fullName evidence="5">tRNA-uridine isomerase</fullName>
    </alternativeName>
</protein>
<evidence type="ECO:0000313" key="8">
    <source>
        <dbReference type="EMBL" id="TCS65061.1"/>
    </source>
</evidence>
<sequence>MARRRKGIPIHGWLIVDKPAGISSNAVVGRVRRCTGAAKVGHGGTLDPLATGILPLALGEATKTVSYVMDGAKGYRFTVRWGERRDTDDGEGAVIATSSARPTRLEVENILGDFIGDIEQTPPIFSAIKVDGKRAYALARGGEDVALKPRRVRIERFDLVDMPDADHATFTVTVGKGTYIRALARDLALKLGTVGYVAMLRRTCVGPFDEKSAISLDNLETLGHSAALENHLLAVATALDDIPALALTTTEATRLAHGRALSAFHVLSRNPISAHPDEVVRAMDGDRVVALAKIVGGEIRPLRVLNL</sequence>
<evidence type="ECO:0000313" key="9">
    <source>
        <dbReference type="Proteomes" id="UP000295304"/>
    </source>
</evidence>
<evidence type="ECO:0000256" key="5">
    <source>
        <dbReference type="HAMAP-Rule" id="MF_01080"/>
    </source>
</evidence>
<feature type="domain" description="Pseudouridine synthase II N-terminal" evidence="6">
    <location>
        <begin position="32"/>
        <end position="180"/>
    </location>
</feature>
<evidence type="ECO:0000259" key="7">
    <source>
        <dbReference type="Pfam" id="PF16198"/>
    </source>
</evidence>
<dbReference type="InterPro" id="IPR032819">
    <property type="entry name" value="TruB_C"/>
</dbReference>
<evidence type="ECO:0000259" key="6">
    <source>
        <dbReference type="Pfam" id="PF01509"/>
    </source>
</evidence>
<dbReference type="HAMAP" id="MF_01080">
    <property type="entry name" value="TruB_bact"/>
    <property type="match status" value="1"/>
</dbReference>
<comment type="catalytic activity">
    <reaction evidence="1 5">
        <text>uridine(55) in tRNA = pseudouridine(55) in tRNA</text>
        <dbReference type="Rhea" id="RHEA:42532"/>
        <dbReference type="Rhea" id="RHEA-COMP:10101"/>
        <dbReference type="Rhea" id="RHEA-COMP:10102"/>
        <dbReference type="ChEBI" id="CHEBI:65314"/>
        <dbReference type="ChEBI" id="CHEBI:65315"/>
        <dbReference type="EC" id="5.4.99.25"/>
    </reaction>
</comment>
<evidence type="ECO:0000256" key="4">
    <source>
        <dbReference type="ARBA" id="ARBA00023235"/>
    </source>
</evidence>
<dbReference type="InterPro" id="IPR020103">
    <property type="entry name" value="PsdUridine_synth_cat_dom_sf"/>
</dbReference>
<organism evidence="8 9">
    <name type="scientific">Varunaivibrio sulfuroxidans</name>
    <dbReference type="NCBI Taxonomy" id="1773489"/>
    <lineage>
        <taxon>Bacteria</taxon>
        <taxon>Pseudomonadati</taxon>
        <taxon>Pseudomonadota</taxon>
        <taxon>Alphaproteobacteria</taxon>
        <taxon>Rhodospirillales</taxon>
        <taxon>Magnetovibrionaceae</taxon>
        <taxon>Varunaivibrio</taxon>
    </lineage>
</organism>
<dbReference type="GO" id="GO:0031119">
    <property type="term" value="P:tRNA pseudouridine synthesis"/>
    <property type="evidence" value="ECO:0007669"/>
    <property type="project" value="UniProtKB-UniRule"/>
</dbReference>
<dbReference type="CDD" id="cd02573">
    <property type="entry name" value="PseudoU_synth_EcTruB"/>
    <property type="match status" value="1"/>
</dbReference>
<dbReference type="OrthoDB" id="9802309at2"/>
<comment type="caution">
    <text evidence="8">The sequence shown here is derived from an EMBL/GenBank/DDBJ whole genome shotgun (WGS) entry which is preliminary data.</text>
</comment>
<gene>
    <name evidence="5" type="primary">truB</name>
    <name evidence="8" type="ORF">EDD55_101395</name>
</gene>
<feature type="domain" description="tRNA pseudouridylate synthase B C-terminal" evidence="7">
    <location>
        <begin position="181"/>
        <end position="239"/>
    </location>
</feature>
<dbReference type="GO" id="GO:0160148">
    <property type="term" value="F:tRNA pseudouridine(55) synthase activity"/>
    <property type="evidence" value="ECO:0007669"/>
    <property type="project" value="UniProtKB-EC"/>
</dbReference>
<dbReference type="PANTHER" id="PTHR13767">
    <property type="entry name" value="TRNA-PSEUDOURIDINE SYNTHASE"/>
    <property type="match status" value="1"/>
</dbReference>
<dbReference type="Pfam" id="PF01509">
    <property type="entry name" value="TruB_N"/>
    <property type="match status" value="1"/>
</dbReference>
<dbReference type="EMBL" id="SLZW01000001">
    <property type="protein sequence ID" value="TCS65061.1"/>
    <property type="molecule type" value="Genomic_DNA"/>
</dbReference>
<accession>A0A4V2UP96</accession>
<proteinExistence type="inferred from homology"/>
<keyword evidence="3 5" id="KW-0819">tRNA processing</keyword>
<keyword evidence="4 5" id="KW-0413">Isomerase</keyword>
<dbReference type="GO" id="GO:1990481">
    <property type="term" value="P:mRNA pseudouridine synthesis"/>
    <property type="evidence" value="ECO:0007669"/>
    <property type="project" value="TreeGrafter"/>
</dbReference>
<dbReference type="InterPro" id="IPR002501">
    <property type="entry name" value="PsdUridine_synth_N"/>
</dbReference>
<dbReference type="EC" id="5.4.99.25" evidence="5"/>
<comment type="similarity">
    <text evidence="2 5">Belongs to the pseudouridine synthase TruB family. Type 1 subfamily.</text>
</comment>
<evidence type="ECO:0000256" key="2">
    <source>
        <dbReference type="ARBA" id="ARBA00005642"/>
    </source>
</evidence>
<dbReference type="NCBIfam" id="TIGR00431">
    <property type="entry name" value="TruB"/>
    <property type="match status" value="1"/>
</dbReference>
<reference evidence="8 9" key="1">
    <citation type="submission" date="2019-03" db="EMBL/GenBank/DDBJ databases">
        <title>Genomic Encyclopedia of Type Strains, Phase IV (KMG-IV): sequencing the most valuable type-strain genomes for metagenomic binning, comparative biology and taxonomic classification.</title>
        <authorList>
            <person name="Goeker M."/>
        </authorList>
    </citation>
    <scope>NUCLEOTIDE SEQUENCE [LARGE SCALE GENOMIC DNA]</scope>
    <source>
        <strain evidence="8 9">DSM 101688</strain>
    </source>
</reference>
<keyword evidence="9" id="KW-1185">Reference proteome</keyword>
<feature type="active site" description="Nucleophile" evidence="5">
    <location>
        <position position="47"/>
    </location>
</feature>